<evidence type="ECO:0000313" key="2">
    <source>
        <dbReference type="Proteomes" id="UP000479293"/>
    </source>
</evidence>
<evidence type="ECO:0000313" key="1">
    <source>
        <dbReference type="EMBL" id="MPR32391.1"/>
    </source>
</evidence>
<proteinExistence type="predicted"/>
<organism evidence="1 2">
    <name type="scientific">Salmonirosea aquatica</name>
    <dbReference type="NCBI Taxonomy" id="2654236"/>
    <lineage>
        <taxon>Bacteria</taxon>
        <taxon>Pseudomonadati</taxon>
        <taxon>Bacteroidota</taxon>
        <taxon>Cytophagia</taxon>
        <taxon>Cytophagales</taxon>
        <taxon>Spirosomataceae</taxon>
        <taxon>Salmonirosea</taxon>
    </lineage>
</organism>
<protein>
    <submittedName>
        <fullName evidence="1">Uncharacterized protein</fullName>
    </submittedName>
</protein>
<dbReference type="AlphaFoldDB" id="A0A7C9FN14"/>
<gene>
    <name evidence="1" type="ORF">GBK04_03275</name>
</gene>
<dbReference type="EMBL" id="WHLY01000002">
    <property type="protein sequence ID" value="MPR32391.1"/>
    <property type="molecule type" value="Genomic_DNA"/>
</dbReference>
<accession>A0A7C9FN14</accession>
<keyword evidence="2" id="KW-1185">Reference proteome</keyword>
<dbReference type="Proteomes" id="UP000479293">
    <property type="component" value="Unassembled WGS sequence"/>
</dbReference>
<name>A0A7C9FN14_9BACT</name>
<dbReference type="RefSeq" id="WP_152756803.1">
    <property type="nucleotide sequence ID" value="NZ_WHLY01000002.1"/>
</dbReference>
<comment type="caution">
    <text evidence="1">The sequence shown here is derived from an EMBL/GenBank/DDBJ whole genome shotgun (WGS) entry which is preliminary data.</text>
</comment>
<reference evidence="1 2" key="1">
    <citation type="submission" date="2019-10" db="EMBL/GenBank/DDBJ databases">
        <title>Draft Genome Sequence of Cytophagaceae sp. SJW1-29.</title>
        <authorList>
            <person name="Choi A."/>
        </authorList>
    </citation>
    <scope>NUCLEOTIDE SEQUENCE [LARGE SCALE GENOMIC DNA]</scope>
    <source>
        <strain evidence="1 2">SJW1-29</strain>
    </source>
</reference>
<sequence>MKETFLWALRLAYPYQKSIQMETFNNEQVKRSKVVAYYRIIEPRQFKDQHLELLKVEKEFMYNSELVFENSVEEEITKYIRKNYVESYQSFEVVEIIDTKDGRVLFKEPTF</sequence>